<dbReference type="OrthoDB" id="2971563at2"/>
<name>A0A418V361_RHOPL</name>
<dbReference type="Pfam" id="PF21221">
    <property type="entry name" value="B_lactamase-like_C"/>
    <property type="match status" value="1"/>
</dbReference>
<sequence length="359" mass="40006">MHKKTDALDHSHHELRFPLESHPGPDQTVEIAPGVLWLRLKLPFRLNHVNIYLLADGGGWAMVDTGFGNDATIEAWETLFAGALKGFAISRVIVTHAHPDHVGMAGWIVQRFRCPFYMSQIEYLQGVYHQNRRTDERVVNSREFFQRHGMDEAITAQLLGRGQDYLKKTVPLPAAYRRLSAGDDIQIGSRTFRIFTGAGHSPDQVMLYCAADKLFLSADQVLSKISPNVSVWAHEPDENALGSYLKSLAALAAALPDDVLVLPGHGLPFYGVNIRMKQLADHHQERCDMIADACREAPKTSAELVPVVFHKHVLDAHQTGFAAGELIAHVNYMLAEGRLSLVHQGDGVLRFRASRRLSE</sequence>
<proteinExistence type="predicted"/>
<dbReference type="PANTHER" id="PTHR23131:SF4">
    <property type="entry name" value="METALLO-BETA-LACTAMASE SUPERFAMILY POTEIN"/>
    <property type="match status" value="1"/>
</dbReference>
<keyword evidence="2" id="KW-0378">Hydrolase</keyword>
<protein>
    <submittedName>
        <fullName evidence="2">MBL fold metallo-hydrolase</fullName>
    </submittedName>
</protein>
<dbReference type="Pfam" id="PF00753">
    <property type="entry name" value="Lactamase_B"/>
    <property type="match status" value="1"/>
</dbReference>
<dbReference type="InterPro" id="IPR036388">
    <property type="entry name" value="WH-like_DNA-bd_sf"/>
</dbReference>
<organism evidence="2 3">
    <name type="scientific">Rhodopseudomonas palustris</name>
    <dbReference type="NCBI Taxonomy" id="1076"/>
    <lineage>
        <taxon>Bacteria</taxon>
        <taxon>Pseudomonadati</taxon>
        <taxon>Pseudomonadota</taxon>
        <taxon>Alphaproteobacteria</taxon>
        <taxon>Hyphomicrobiales</taxon>
        <taxon>Nitrobacteraceae</taxon>
        <taxon>Rhodopseudomonas</taxon>
    </lineage>
</organism>
<dbReference type="Gene3D" id="3.60.15.10">
    <property type="entry name" value="Ribonuclease Z/Hydroxyacylglutathione hydrolase-like"/>
    <property type="match status" value="1"/>
</dbReference>
<dbReference type="InterPro" id="IPR048933">
    <property type="entry name" value="B_lactamase-like_C"/>
</dbReference>
<dbReference type="Gene3D" id="1.10.10.10">
    <property type="entry name" value="Winged helix-like DNA-binding domain superfamily/Winged helix DNA-binding domain"/>
    <property type="match status" value="1"/>
</dbReference>
<dbReference type="InterPro" id="IPR001279">
    <property type="entry name" value="Metallo-B-lactamas"/>
</dbReference>
<dbReference type="CDD" id="cd07725">
    <property type="entry name" value="TTHA1429-like_MBL-fold"/>
    <property type="match status" value="1"/>
</dbReference>
<dbReference type="InterPro" id="IPR036866">
    <property type="entry name" value="RibonucZ/Hydroxyglut_hydro"/>
</dbReference>
<dbReference type="InterPro" id="IPR050662">
    <property type="entry name" value="Sec-metab_biosynth-thioest"/>
</dbReference>
<dbReference type="RefSeq" id="WP_119857749.1">
    <property type="nucleotide sequence ID" value="NZ_QYYD01000017.1"/>
</dbReference>
<dbReference type="SUPFAM" id="SSF56281">
    <property type="entry name" value="Metallo-hydrolase/oxidoreductase"/>
    <property type="match status" value="1"/>
</dbReference>
<dbReference type="PANTHER" id="PTHR23131">
    <property type="entry name" value="ENDORIBONUCLEASE LACTB2"/>
    <property type="match status" value="1"/>
</dbReference>
<comment type="caution">
    <text evidence="2">The sequence shown here is derived from an EMBL/GenBank/DDBJ whole genome shotgun (WGS) entry which is preliminary data.</text>
</comment>
<dbReference type="AlphaFoldDB" id="A0A418V361"/>
<dbReference type="EMBL" id="QYYD01000017">
    <property type="protein sequence ID" value="RJF70496.1"/>
    <property type="molecule type" value="Genomic_DNA"/>
</dbReference>
<evidence type="ECO:0000313" key="2">
    <source>
        <dbReference type="EMBL" id="RJF70496.1"/>
    </source>
</evidence>
<evidence type="ECO:0000313" key="3">
    <source>
        <dbReference type="Proteomes" id="UP000285523"/>
    </source>
</evidence>
<dbReference type="SMART" id="SM00849">
    <property type="entry name" value="Lactamase_B"/>
    <property type="match status" value="1"/>
</dbReference>
<evidence type="ECO:0000259" key="1">
    <source>
        <dbReference type="SMART" id="SM00849"/>
    </source>
</evidence>
<gene>
    <name evidence="2" type="ORF">D4Q52_16965</name>
</gene>
<feature type="domain" description="Metallo-beta-lactamase" evidence="1">
    <location>
        <begin position="48"/>
        <end position="265"/>
    </location>
</feature>
<reference evidence="2 3" key="1">
    <citation type="submission" date="2018-09" db="EMBL/GenBank/DDBJ databases">
        <title>Draft genome sequence of Rhodopseudomonas palustris 2.1.18.</title>
        <authorList>
            <person name="Robertson S.L."/>
            <person name="Meyer T.E."/>
            <person name="Kyndt J.A."/>
        </authorList>
    </citation>
    <scope>NUCLEOTIDE SEQUENCE [LARGE SCALE GENOMIC DNA]</scope>
    <source>
        <strain evidence="2 3">2.1.18</strain>
    </source>
</reference>
<accession>A0A418V361</accession>
<dbReference type="GO" id="GO:0016787">
    <property type="term" value="F:hydrolase activity"/>
    <property type="evidence" value="ECO:0007669"/>
    <property type="project" value="UniProtKB-KW"/>
</dbReference>
<dbReference type="Proteomes" id="UP000285523">
    <property type="component" value="Unassembled WGS sequence"/>
</dbReference>